<gene>
    <name evidence="1" type="ORF">GMA64_10950</name>
</gene>
<dbReference type="EMBL" id="WMQV01000029">
    <property type="protein sequence ID" value="MTL95047.1"/>
    <property type="molecule type" value="Genomic_DNA"/>
</dbReference>
<dbReference type="InterPro" id="IPR001387">
    <property type="entry name" value="Cro/C1-type_HTH"/>
</dbReference>
<dbReference type="RefSeq" id="WP_129821654.1">
    <property type="nucleotide sequence ID" value="NZ_JAXKGM010000002.1"/>
</dbReference>
<proteinExistence type="predicted"/>
<dbReference type="PROSITE" id="PS50943">
    <property type="entry name" value="HTH_CROC1"/>
    <property type="match status" value="1"/>
</dbReference>
<dbReference type="SMART" id="SM00530">
    <property type="entry name" value="HTH_XRE"/>
    <property type="match status" value="2"/>
</dbReference>
<dbReference type="CDD" id="cd00093">
    <property type="entry name" value="HTH_XRE"/>
    <property type="match status" value="1"/>
</dbReference>
<dbReference type="AlphaFoldDB" id="A0A6I3NF12"/>
<name>A0A6I3NF12_9FIRM</name>
<comment type="caution">
    <text evidence="1">The sequence shown here is derived from an EMBL/GenBank/DDBJ whole genome shotgun (WGS) entry which is preliminary data.</text>
</comment>
<protein>
    <submittedName>
        <fullName evidence="1">Helix-turn-helix domain-containing protein</fullName>
    </submittedName>
</protein>
<evidence type="ECO:0000313" key="1">
    <source>
        <dbReference type="EMBL" id="MTL95047.1"/>
    </source>
</evidence>
<organism evidence="1">
    <name type="scientific">Turicibacter sanguinis</name>
    <dbReference type="NCBI Taxonomy" id="154288"/>
    <lineage>
        <taxon>Bacteria</taxon>
        <taxon>Bacillati</taxon>
        <taxon>Bacillota</taxon>
        <taxon>Erysipelotrichia</taxon>
        <taxon>Erysipelotrichales</taxon>
        <taxon>Turicibacteraceae</taxon>
        <taxon>Turicibacter</taxon>
    </lineage>
</organism>
<dbReference type="InterPro" id="IPR010982">
    <property type="entry name" value="Lambda_DNA-bd_dom_sf"/>
</dbReference>
<reference evidence="1" key="1">
    <citation type="journal article" date="2019" name="Nat. Med.">
        <title>A library of human gut bacterial isolates paired with longitudinal multiomics data enables mechanistic microbiome research.</title>
        <authorList>
            <person name="Poyet M."/>
            <person name="Groussin M."/>
            <person name="Gibbons S.M."/>
            <person name="Avila-Pacheco J."/>
            <person name="Jiang X."/>
            <person name="Kearney S.M."/>
            <person name="Perrotta A.R."/>
            <person name="Berdy B."/>
            <person name="Zhao S."/>
            <person name="Lieberman T.D."/>
            <person name="Swanson P.K."/>
            <person name="Smith M."/>
            <person name="Roesemann S."/>
            <person name="Alexander J.E."/>
            <person name="Rich S.A."/>
            <person name="Livny J."/>
            <person name="Vlamakis H."/>
            <person name="Clish C."/>
            <person name="Bullock K."/>
            <person name="Deik A."/>
            <person name="Scott J."/>
            <person name="Pierce K.A."/>
            <person name="Xavier R.J."/>
            <person name="Alm E.J."/>
        </authorList>
    </citation>
    <scope>NUCLEOTIDE SEQUENCE</scope>
    <source>
        <strain evidence="1">BIOML-A179</strain>
    </source>
</reference>
<dbReference type="SUPFAM" id="SSF47413">
    <property type="entry name" value="lambda repressor-like DNA-binding domains"/>
    <property type="match status" value="1"/>
</dbReference>
<sequence>MKICEYLKKNGMTITALALKIGISDSSLRNLIRGGSVSTHIIEKVQKLGLTVDGVEMVENVDNLPTILEVMERDGLTQYAFAIKYGVSHTNINYMLRKGYRGASHELADHLRKQGVYVPVRTYLVPPQGSGEKFYGEPKAKVVKDPKTFLKPFQIQAVRSLGNTVVRKKGEKKDVRTPDMIVKEFEKFGLRVKVRSLRSDHNGDDCYVVECDFERLMSVCGV</sequence>
<dbReference type="Pfam" id="PF01381">
    <property type="entry name" value="HTH_3"/>
    <property type="match status" value="1"/>
</dbReference>
<dbReference type="GO" id="GO:0003677">
    <property type="term" value="F:DNA binding"/>
    <property type="evidence" value="ECO:0007669"/>
    <property type="project" value="InterPro"/>
</dbReference>
<accession>A0A6I3NF12</accession>